<dbReference type="Pfam" id="PF13399">
    <property type="entry name" value="LytR_C"/>
    <property type="match status" value="1"/>
</dbReference>
<evidence type="ECO:0000313" key="4">
    <source>
        <dbReference type="EMBL" id="KGN40650.1"/>
    </source>
</evidence>
<protein>
    <recommendedName>
        <fullName evidence="3">LytR/CpsA/Psr regulator C-terminal domain-containing protein</fullName>
    </recommendedName>
</protein>
<dbReference type="AlphaFoldDB" id="A0A0A0JTA9"/>
<reference evidence="4 5" key="1">
    <citation type="submission" date="2013-08" db="EMBL/GenBank/DDBJ databases">
        <title>The genome sequence of Knoellia aerolata.</title>
        <authorList>
            <person name="Zhu W."/>
            <person name="Wang G."/>
        </authorList>
    </citation>
    <scope>NUCLEOTIDE SEQUENCE [LARGE SCALE GENOMIC DNA]</scope>
    <source>
        <strain evidence="4 5">DSM 18566</strain>
    </source>
</reference>
<dbReference type="Proteomes" id="UP000030013">
    <property type="component" value="Unassembled WGS sequence"/>
</dbReference>
<keyword evidence="2" id="KW-0812">Transmembrane</keyword>
<keyword evidence="5" id="KW-1185">Reference proteome</keyword>
<dbReference type="Gene3D" id="3.30.70.2390">
    <property type="match status" value="1"/>
</dbReference>
<feature type="domain" description="LytR/CpsA/Psr regulator C-terminal" evidence="3">
    <location>
        <begin position="70"/>
        <end position="157"/>
    </location>
</feature>
<comment type="caution">
    <text evidence="4">The sequence shown here is derived from an EMBL/GenBank/DDBJ whole genome shotgun (WGS) entry which is preliminary data.</text>
</comment>
<evidence type="ECO:0000259" key="3">
    <source>
        <dbReference type="Pfam" id="PF13399"/>
    </source>
</evidence>
<name>A0A0A0JTA9_9MICO</name>
<organism evidence="4 5">
    <name type="scientific">Knoellia aerolata DSM 18566</name>
    <dbReference type="NCBI Taxonomy" id="1385519"/>
    <lineage>
        <taxon>Bacteria</taxon>
        <taxon>Bacillati</taxon>
        <taxon>Actinomycetota</taxon>
        <taxon>Actinomycetes</taxon>
        <taxon>Micrococcales</taxon>
        <taxon>Intrasporangiaceae</taxon>
        <taxon>Knoellia</taxon>
    </lineage>
</organism>
<evidence type="ECO:0000256" key="2">
    <source>
        <dbReference type="SAM" id="Phobius"/>
    </source>
</evidence>
<feature type="transmembrane region" description="Helical" evidence="2">
    <location>
        <begin position="21"/>
        <end position="41"/>
    </location>
</feature>
<accession>A0A0A0JTA9</accession>
<dbReference type="OrthoDB" id="4864198at2"/>
<dbReference type="eggNOG" id="ENOG50336XJ">
    <property type="taxonomic scope" value="Bacteria"/>
</dbReference>
<keyword evidence="2" id="KW-1133">Transmembrane helix</keyword>
<feature type="region of interest" description="Disordered" evidence="1">
    <location>
        <begin position="159"/>
        <end position="190"/>
    </location>
</feature>
<dbReference type="EMBL" id="AVPL01000035">
    <property type="protein sequence ID" value="KGN40650.1"/>
    <property type="molecule type" value="Genomic_DNA"/>
</dbReference>
<dbReference type="STRING" id="1385519.N801_10375"/>
<evidence type="ECO:0000256" key="1">
    <source>
        <dbReference type="SAM" id="MobiDB-lite"/>
    </source>
</evidence>
<dbReference type="InterPro" id="IPR027381">
    <property type="entry name" value="LytR/CpsA/Psr_C"/>
</dbReference>
<evidence type="ECO:0000313" key="5">
    <source>
        <dbReference type="Proteomes" id="UP000030013"/>
    </source>
</evidence>
<dbReference type="RefSeq" id="WP_052112957.1">
    <property type="nucleotide sequence ID" value="NZ_AVPL01000035.1"/>
</dbReference>
<gene>
    <name evidence="4" type="ORF">N801_10375</name>
</gene>
<proteinExistence type="predicted"/>
<keyword evidence="2" id="KW-0472">Membrane</keyword>
<sequence length="190" mass="20208">MSDRDLTAELRHRRQHRKTTTTILVVILMLFFAFWYAFSYYRASLEPEPPTGVEATCRPYDPKVPTPATTTVNVYNATSRNGLAARTASELRERGYTIGDVSNDPLDRVVAGPAEVRFGPAGASRAQLLIPLGGKGTTQLADKRKTAVVDLVVGAKFTTLAPTPKATGQPMCPSPSPSPSASASASASAG</sequence>
<feature type="compositionally biased region" description="Low complexity" evidence="1">
    <location>
        <begin position="179"/>
        <end position="190"/>
    </location>
</feature>